<dbReference type="FunFam" id="1.10.10.10:FF:000001">
    <property type="entry name" value="LysR family transcriptional regulator"/>
    <property type="match status" value="1"/>
</dbReference>
<dbReference type="PROSITE" id="PS50931">
    <property type="entry name" value="HTH_LYSR"/>
    <property type="match status" value="1"/>
</dbReference>
<dbReference type="Proteomes" id="UP000290637">
    <property type="component" value="Chromosome"/>
</dbReference>
<keyword evidence="7" id="KW-1185">Reference proteome</keyword>
<dbReference type="PANTHER" id="PTHR30537">
    <property type="entry name" value="HTH-TYPE TRANSCRIPTIONAL REGULATOR"/>
    <property type="match status" value="1"/>
</dbReference>
<organism evidence="6 7">
    <name type="scientific">Pseudoduganella lutea</name>
    <dbReference type="NCBI Taxonomy" id="321985"/>
    <lineage>
        <taxon>Bacteria</taxon>
        <taxon>Pseudomonadati</taxon>
        <taxon>Pseudomonadota</taxon>
        <taxon>Betaproteobacteria</taxon>
        <taxon>Burkholderiales</taxon>
        <taxon>Oxalobacteraceae</taxon>
        <taxon>Telluria group</taxon>
        <taxon>Pseudoduganella</taxon>
    </lineage>
</organism>
<evidence type="ECO:0000259" key="5">
    <source>
        <dbReference type="PROSITE" id="PS50931"/>
    </source>
</evidence>
<keyword evidence="3" id="KW-0238">DNA-binding</keyword>
<keyword evidence="4" id="KW-0804">Transcription</keyword>
<evidence type="ECO:0000313" key="6">
    <source>
        <dbReference type="EMBL" id="QBE65885.1"/>
    </source>
</evidence>
<evidence type="ECO:0000256" key="1">
    <source>
        <dbReference type="ARBA" id="ARBA00009437"/>
    </source>
</evidence>
<dbReference type="PRINTS" id="PR00039">
    <property type="entry name" value="HTHLYSR"/>
</dbReference>
<dbReference type="AlphaFoldDB" id="A0A4P6L3M8"/>
<dbReference type="GO" id="GO:0003700">
    <property type="term" value="F:DNA-binding transcription factor activity"/>
    <property type="evidence" value="ECO:0007669"/>
    <property type="project" value="InterPro"/>
</dbReference>
<gene>
    <name evidence="6" type="ORF">EWM63_25270</name>
</gene>
<dbReference type="KEGG" id="plue:EWM63_25270"/>
<dbReference type="EMBL" id="CP035913">
    <property type="protein sequence ID" value="QBE65885.1"/>
    <property type="molecule type" value="Genomic_DNA"/>
</dbReference>
<dbReference type="GO" id="GO:0003677">
    <property type="term" value="F:DNA binding"/>
    <property type="evidence" value="ECO:0007669"/>
    <property type="project" value="UniProtKB-KW"/>
</dbReference>
<reference evidence="6 7" key="1">
    <citation type="submission" date="2019-02" db="EMBL/GenBank/DDBJ databases">
        <title>Draft Genome Sequences of Six Type Strains of the Genus Massilia.</title>
        <authorList>
            <person name="Miess H."/>
            <person name="Frediansyhah A."/>
            <person name="Gross H."/>
        </authorList>
    </citation>
    <scope>NUCLEOTIDE SEQUENCE [LARGE SCALE GENOMIC DNA]</scope>
    <source>
        <strain evidence="6 7">DSM 17473</strain>
    </source>
</reference>
<protein>
    <submittedName>
        <fullName evidence="6">LysR family transcriptional regulator</fullName>
    </submittedName>
</protein>
<dbReference type="PANTHER" id="PTHR30537:SF5">
    <property type="entry name" value="HTH-TYPE TRANSCRIPTIONAL ACTIVATOR TTDR-RELATED"/>
    <property type="match status" value="1"/>
</dbReference>
<dbReference type="Pfam" id="PF03466">
    <property type="entry name" value="LysR_substrate"/>
    <property type="match status" value="1"/>
</dbReference>
<comment type="similarity">
    <text evidence="1">Belongs to the LysR transcriptional regulatory family.</text>
</comment>
<dbReference type="Gene3D" id="1.10.10.10">
    <property type="entry name" value="Winged helix-like DNA-binding domain superfamily/Winged helix DNA-binding domain"/>
    <property type="match status" value="1"/>
</dbReference>
<dbReference type="SUPFAM" id="SSF46785">
    <property type="entry name" value="Winged helix' DNA-binding domain"/>
    <property type="match status" value="1"/>
</dbReference>
<dbReference type="InterPro" id="IPR036390">
    <property type="entry name" value="WH_DNA-bd_sf"/>
</dbReference>
<proteinExistence type="inferred from homology"/>
<dbReference type="InterPro" id="IPR005119">
    <property type="entry name" value="LysR_subst-bd"/>
</dbReference>
<dbReference type="SUPFAM" id="SSF53850">
    <property type="entry name" value="Periplasmic binding protein-like II"/>
    <property type="match status" value="1"/>
</dbReference>
<dbReference type="InterPro" id="IPR000847">
    <property type="entry name" value="LysR_HTH_N"/>
</dbReference>
<dbReference type="OrthoDB" id="9813056at2"/>
<sequence>MSSLELIRLFLAVAEHRSFTQAARRLNVTPTAVSKGVRALESRHGVTLFTRNTRSVLLTDAGAALLAALRPAVGQIDDAFAELAQFQQRPSGHLRVTAPRAFGFLLARHLVPRMRAKYPDITFELSLDDGLVDLVAAGYDAGVRLGQAIAQDMVAIRLSRPLPWSIVASPNYFAAHGEPASPHDLLRHATIRYRFSTSGVLPPWRFAGAEGEIQLDTEAPLCANDTRLIAELARQGLGIAWLPDIEIADDVLNGRLVRTLAGQVPETSGLYLYFPMRSQNQPKMRALIEQATLLAGEGLLDVTLPP</sequence>
<dbReference type="RefSeq" id="WP_130188994.1">
    <property type="nucleotide sequence ID" value="NZ_CP035913.1"/>
</dbReference>
<evidence type="ECO:0000256" key="2">
    <source>
        <dbReference type="ARBA" id="ARBA00023015"/>
    </source>
</evidence>
<accession>A0A4P6L3M8</accession>
<evidence type="ECO:0000256" key="4">
    <source>
        <dbReference type="ARBA" id="ARBA00023163"/>
    </source>
</evidence>
<dbReference type="Gene3D" id="3.40.190.290">
    <property type="match status" value="1"/>
</dbReference>
<feature type="domain" description="HTH lysR-type" evidence="5">
    <location>
        <begin position="1"/>
        <end position="59"/>
    </location>
</feature>
<evidence type="ECO:0000313" key="7">
    <source>
        <dbReference type="Proteomes" id="UP000290637"/>
    </source>
</evidence>
<dbReference type="InterPro" id="IPR058163">
    <property type="entry name" value="LysR-type_TF_proteobact-type"/>
</dbReference>
<dbReference type="InterPro" id="IPR036388">
    <property type="entry name" value="WH-like_DNA-bd_sf"/>
</dbReference>
<keyword evidence="2" id="KW-0805">Transcription regulation</keyword>
<dbReference type="Pfam" id="PF00126">
    <property type="entry name" value="HTH_1"/>
    <property type="match status" value="1"/>
</dbReference>
<evidence type="ECO:0000256" key="3">
    <source>
        <dbReference type="ARBA" id="ARBA00023125"/>
    </source>
</evidence>
<name>A0A4P6L3M8_9BURK</name>